<accession>A0A485KM93</accession>
<sequence>MQHALSVSCPVAGNQWIVRKCPRDGRALHLAIRALGINSSTVDPLSWLGDRVIAATVTCDLHLRSLTMGRKCTQMHRQRRQASTRQALARLLHAVMHVRRVAWECRDLPFFNALFTILNRFVAISSTRRRPPRFDPTSLMDFTLLVPLSTRRSPPIFSPTLFSCTYTDVGGARRSIHKSYDEFLEIHAMLVHVGQQATEYAELGHLHWLVRGMPQLPLAMPSNAADLMQRLTTFIGHVRWICHRHTAASVSNPTLALAMSDVAHLLDAFLAAPLPRPSSPPPRPPTLSAEDATKDIDCAICWGDFASDGSVRTLVCGHRFHGACMDTWLQQRPICPLCCRSIPSTGAPCGGRKIVFVPMAQRQREFGESCVFICIATVGAFLVAAMLDGVVACL</sequence>
<comment type="pathway">
    <text evidence="2">Protein modification; protein ubiquitination.</text>
</comment>
<evidence type="ECO:0000256" key="6">
    <source>
        <dbReference type="ARBA" id="ARBA00022771"/>
    </source>
</evidence>
<evidence type="ECO:0000256" key="9">
    <source>
        <dbReference type="ARBA" id="ARBA00022989"/>
    </source>
</evidence>
<organism evidence="15 16">
    <name type="scientific">Aphanomyces stellatus</name>
    <dbReference type="NCBI Taxonomy" id="120398"/>
    <lineage>
        <taxon>Eukaryota</taxon>
        <taxon>Sar</taxon>
        <taxon>Stramenopiles</taxon>
        <taxon>Oomycota</taxon>
        <taxon>Saprolegniomycetes</taxon>
        <taxon>Saprolegniales</taxon>
        <taxon>Verrucalvaceae</taxon>
        <taxon>Aphanomyces</taxon>
    </lineage>
</organism>
<dbReference type="Pfam" id="PF13639">
    <property type="entry name" value="zf-RING_2"/>
    <property type="match status" value="1"/>
</dbReference>
<reference evidence="14" key="2">
    <citation type="submission" date="2019-06" db="EMBL/GenBank/DDBJ databases">
        <title>Genomics analysis of Aphanomyces spp. identifies a new class of oomycete effector associated with host adaptation.</title>
        <authorList>
            <person name="Gaulin E."/>
        </authorList>
    </citation>
    <scope>NUCLEOTIDE SEQUENCE</scope>
    <source>
        <strain evidence="14">CBS 578.67</strain>
    </source>
</reference>
<dbReference type="EMBL" id="CAADRA010005145">
    <property type="protein sequence ID" value="VFT85937.1"/>
    <property type="molecule type" value="Genomic_DNA"/>
</dbReference>
<feature type="transmembrane region" description="Helical" evidence="12">
    <location>
        <begin position="369"/>
        <end position="387"/>
    </location>
</feature>
<keyword evidence="8" id="KW-0862">Zinc</keyword>
<dbReference type="Proteomes" id="UP000332933">
    <property type="component" value="Unassembled WGS sequence"/>
</dbReference>
<dbReference type="OrthoDB" id="9984778at2759"/>
<evidence type="ECO:0000256" key="12">
    <source>
        <dbReference type="SAM" id="Phobius"/>
    </source>
</evidence>
<dbReference type="AlphaFoldDB" id="A0A485KM93"/>
<evidence type="ECO:0000313" key="15">
    <source>
        <dbReference type="EMBL" id="VFT85937.1"/>
    </source>
</evidence>
<feature type="domain" description="RING-type" evidence="13">
    <location>
        <begin position="298"/>
        <end position="338"/>
    </location>
</feature>
<protein>
    <submittedName>
        <fullName evidence="15">Aste57867_9053 protein</fullName>
    </submittedName>
</protein>
<keyword evidence="10 12" id="KW-0472">Membrane</keyword>
<dbReference type="GO" id="GO:0016740">
    <property type="term" value="F:transferase activity"/>
    <property type="evidence" value="ECO:0007669"/>
    <property type="project" value="UniProtKB-KW"/>
</dbReference>
<dbReference type="InterPro" id="IPR013083">
    <property type="entry name" value="Znf_RING/FYVE/PHD"/>
</dbReference>
<evidence type="ECO:0000256" key="1">
    <source>
        <dbReference type="ARBA" id="ARBA00004167"/>
    </source>
</evidence>
<dbReference type="PANTHER" id="PTHR45768:SF18">
    <property type="entry name" value="RING-H2 FINGER PROTEIN ATL47-RELATED"/>
    <property type="match status" value="1"/>
</dbReference>
<dbReference type="SUPFAM" id="SSF57850">
    <property type="entry name" value="RING/U-box"/>
    <property type="match status" value="1"/>
</dbReference>
<dbReference type="PROSITE" id="PS50089">
    <property type="entry name" value="ZF_RING_2"/>
    <property type="match status" value="1"/>
</dbReference>
<evidence type="ECO:0000256" key="10">
    <source>
        <dbReference type="ARBA" id="ARBA00023136"/>
    </source>
</evidence>
<dbReference type="GO" id="GO:0008270">
    <property type="term" value="F:zinc ion binding"/>
    <property type="evidence" value="ECO:0007669"/>
    <property type="project" value="UniProtKB-KW"/>
</dbReference>
<name>A0A485KM93_9STRA</name>
<keyword evidence="5" id="KW-0479">Metal-binding</keyword>
<evidence type="ECO:0000313" key="14">
    <source>
        <dbReference type="EMBL" id="KAF0700428.1"/>
    </source>
</evidence>
<dbReference type="GO" id="GO:0016020">
    <property type="term" value="C:membrane"/>
    <property type="evidence" value="ECO:0007669"/>
    <property type="project" value="UniProtKB-SubCell"/>
</dbReference>
<keyword evidence="4 12" id="KW-0812">Transmembrane</keyword>
<evidence type="ECO:0000256" key="3">
    <source>
        <dbReference type="ARBA" id="ARBA00022679"/>
    </source>
</evidence>
<dbReference type="EMBL" id="VJMH01005124">
    <property type="protein sequence ID" value="KAF0700428.1"/>
    <property type="molecule type" value="Genomic_DNA"/>
</dbReference>
<evidence type="ECO:0000256" key="11">
    <source>
        <dbReference type="PROSITE-ProRule" id="PRU00175"/>
    </source>
</evidence>
<evidence type="ECO:0000256" key="2">
    <source>
        <dbReference type="ARBA" id="ARBA00004906"/>
    </source>
</evidence>
<keyword evidence="16" id="KW-1185">Reference proteome</keyword>
<dbReference type="Gene3D" id="3.30.40.10">
    <property type="entry name" value="Zinc/RING finger domain, C3HC4 (zinc finger)"/>
    <property type="match status" value="1"/>
</dbReference>
<comment type="subcellular location">
    <subcellularLocation>
        <location evidence="1">Membrane</location>
        <topology evidence="1">Single-pass membrane protein</topology>
    </subcellularLocation>
</comment>
<reference evidence="15 16" key="1">
    <citation type="submission" date="2019-03" db="EMBL/GenBank/DDBJ databases">
        <authorList>
            <person name="Gaulin E."/>
            <person name="Dumas B."/>
        </authorList>
    </citation>
    <scope>NUCLEOTIDE SEQUENCE [LARGE SCALE GENOMIC DNA]</scope>
    <source>
        <strain evidence="15">CBS 568.67</strain>
    </source>
</reference>
<gene>
    <name evidence="15" type="primary">Aste57867_9053</name>
    <name evidence="14" type="ORF">As57867_009017</name>
    <name evidence="15" type="ORF">ASTE57867_9053</name>
</gene>
<keyword evidence="9 12" id="KW-1133">Transmembrane helix</keyword>
<keyword evidence="7" id="KW-0833">Ubl conjugation pathway</keyword>
<evidence type="ECO:0000313" key="16">
    <source>
        <dbReference type="Proteomes" id="UP000332933"/>
    </source>
</evidence>
<evidence type="ECO:0000256" key="8">
    <source>
        <dbReference type="ARBA" id="ARBA00022833"/>
    </source>
</evidence>
<evidence type="ECO:0000259" key="13">
    <source>
        <dbReference type="PROSITE" id="PS50089"/>
    </source>
</evidence>
<evidence type="ECO:0000256" key="4">
    <source>
        <dbReference type="ARBA" id="ARBA00022692"/>
    </source>
</evidence>
<evidence type="ECO:0000256" key="5">
    <source>
        <dbReference type="ARBA" id="ARBA00022723"/>
    </source>
</evidence>
<dbReference type="InterPro" id="IPR001841">
    <property type="entry name" value="Znf_RING"/>
</dbReference>
<proteinExistence type="predicted"/>
<dbReference type="SMART" id="SM00184">
    <property type="entry name" value="RING"/>
    <property type="match status" value="1"/>
</dbReference>
<keyword evidence="6 11" id="KW-0863">Zinc-finger</keyword>
<keyword evidence="3" id="KW-0808">Transferase</keyword>
<dbReference type="PANTHER" id="PTHR45768">
    <property type="entry name" value="E3 UBIQUITIN-PROTEIN LIGASE RNF13-LIKE"/>
    <property type="match status" value="1"/>
</dbReference>
<evidence type="ECO:0000256" key="7">
    <source>
        <dbReference type="ARBA" id="ARBA00022786"/>
    </source>
</evidence>